<evidence type="ECO:0000313" key="3">
    <source>
        <dbReference type="Proteomes" id="UP000177269"/>
    </source>
</evidence>
<dbReference type="EMBL" id="MHSK01000030">
    <property type="protein sequence ID" value="OHA41611.1"/>
    <property type="molecule type" value="Genomic_DNA"/>
</dbReference>
<dbReference type="Pfam" id="PF21956">
    <property type="entry name" value="DUF6922"/>
    <property type="match status" value="1"/>
</dbReference>
<evidence type="ECO:0000259" key="1">
    <source>
        <dbReference type="Pfam" id="PF21956"/>
    </source>
</evidence>
<dbReference type="Proteomes" id="UP000177269">
    <property type="component" value="Unassembled WGS sequence"/>
</dbReference>
<dbReference type="AlphaFoldDB" id="A0A1G2P207"/>
<proteinExistence type="predicted"/>
<organism evidence="2 3">
    <name type="scientific">Candidatus Taylorbacteria bacterium RIFCSPLOWO2_12_FULL_43_20</name>
    <dbReference type="NCBI Taxonomy" id="1802332"/>
    <lineage>
        <taxon>Bacteria</taxon>
        <taxon>Candidatus Tayloriibacteriota</taxon>
    </lineage>
</organism>
<comment type="caution">
    <text evidence="2">The sequence shown here is derived from an EMBL/GenBank/DDBJ whole genome shotgun (WGS) entry which is preliminary data.</text>
</comment>
<dbReference type="InterPro" id="IPR053830">
    <property type="entry name" value="DUF6922"/>
</dbReference>
<protein>
    <recommendedName>
        <fullName evidence="1">DUF6922 domain-containing protein</fullName>
    </recommendedName>
</protein>
<feature type="domain" description="DUF6922" evidence="1">
    <location>
        <begin position="3"/>
        <end position="54"/>
    </location>
</feature>
<reference evidence="2 3" key="1">
    <citation type="journal article" date="2016" name="Nat. Commun.">
        <title>Thousands of microbial genomes shed light on interconnected biogeochemical processes in an aquifer system.</title>
        <authorList>
            <person name="Anantharaman K."/>
            <person name="Brown C.T."/>
            <person name="Hug L.A."/>
            <person name="Sharon I."/>
            <person name="Castelle C.J."/>
            <person name="Probst A.J."/>
            <person name="Thomas B.C."/>
            <person name="Singh A."/>
            <person name="Wilkins M.J."/>
            <person name="Karaoz U."/>
            <person name="Brodie E.L."/>
            <person name="Williams K.H."/>
            <person name="Hubbard S.S."/>
            <person name="Banfield J.F."/>
        </authorList>
    </citation>
    <scope>NUCLEOTIDE SEQUENCE [LARGE SCALE GENOMIC DNA]</scope>
</reference>
<name>A0A1G2P207_9BACT</name>
<accession>A0A1G2P207</accession>
<evidence type="ECO:0000313" key="2">
    <source>
        <dbReference type="EMBL" id="OHA41611.1"/>
    </source>
</evidence>
<gene>
    <name evidence="2" type="ORF">A3G52_00700</name>
</gene>
<sequence length="75" mass="9230">MKLRQTLFWDTNPDKIDLEKNAQYIIERILDFGHDDEVRWMRKFYDHALIKRVVEKSRSLRPDTKKLWTLLLQNV</sequence>